<organism evidence="5 6">
    <name type="scientific">Chrysochromulina tobinii</name>
    <dbReference type="NCBI Taxonomy" id="1460289"/>
    <lineage>
        <taxon>Eukaryota</taxon>
        <taxon>Haptista</taxon>
        <taxon>Haptophyta</taxon>
        <taxon>Prymnesiophyceae</taxon>
        <taxon>Prymnesiales</taxon>
        <taxon>Chrysochromulinaceae</taxon>
        <taxon>Chrysochromulina</taxon>
    </lineage>
</organism>
<reference evidence="6" key="1">
    <citation type="journal article" date="2015" name="PLoS Genet.">
        <title>Genome Sequence and Transcriptome Analyses of Chrysochromulina tobin: Metabolic Tools for Enhanced Algal Fitness in the Prominent Order Prymnesiales (Haptophyceae).</title>
        <authorList>
            <person name="Hovde B.T."/>
            <person name="Deodato C.R."/>
            <person name="Hunsperger H.M."/>
            <person name="Ryken S.A."/>
            <person name="Yost W."/>
            <person name="Jha R.K."/>
            <person name="Patterson J."/>
            <person name="Monnat R.J. Jr."/>
            <person name="Barlow S.B."/>
            <person name="Starkenburg S.R."/>
            <person name="Cattolico R.A."/>
        </authorList>
    </citation>
    <scope>NUCLEOTIDE SEQUENCE</scope>
    <source>
        <strain evidence="6">CCMP291</strain>
    </source>
</reference>
<evidence type="ECO:0000256" key="1">
    <source>
        <dbReference type="ARBA" id="ARBA00022468"/>
    </source>
</evidence>
<proteinExistence type="predicted"/>
<dbReference type="GO" id="GO:0031267">
    <property type="term" value="F:small GTPase binding"/>
    <property type="evidence" value="ECO:0007669"/>
    <property type="project" value="TreeGrafter"/>
</dbReference>
<evidence type="ECO:0000256" key="4">
    <source>
        <dbReference type="SAM" id="MobiDB-lite"/>
    </source>
</evidence>
<dbReference type="InterPro" id="IPR001611">
    <property type="entry name" value="Leu-rich_rpt"/>
</dbReference>
<dbReference type="OrthoDB" id="8436363at2759"/>
<evidence type="ECO:0000256" key="3">
    <source>
        <dbReference type="ARBA" id="ARBA00022737"/>
    </source>
</evidence>
<accession>A0A0M0K8J9</accession>
<dbReference type="EMBL" id="JWZX01001045">
    <property type="protein sequence ID" value="KOO34922.1"/>
    <property type="molecule type" value="Genomic_DNA"/>
</dbReference>
<dbReference type="PANTHER" id="PTHR24113:SF12">
    <property type="entry name" value="RAN GTPASE-ACTIVATING PROTEIN 1"/>
    <property type="match status" value="1"/>
</dbReference>
<feature type="compositionally biased region" description="Polar residues" evidence="4">
    <location>
        <begin position="1"/>
        <end position="22"/>
    </location>
</feature>
<sequence>MTSLGIKTVASTLPDKTQSAKGTAQAAATGIPEDEPSSATKSGVEPGEVDLVDIDENDPPADSASEPPAPSVGSDASAPASTASCGNLFAFGVVSTAPAAPAATLPDAAAFAAAAPPPAVGSFSFGADAGPPAASPFRDAQAAPAAAGSFSFGVPGPATAPAFGAAAPEALAFGVAPAIGASTSTTAPAAAPLPARSPASGVGGLSAAPADAFFGGAQAPVPAFGAAPAPATIFCATPLVVAPAVQTPAFGAPAFGPASTHAPAFGAAPAPTLNLNEVPAAIVGGSASAPAPSAFGGVGGATTGGFGGFGAAAVPAVGGFGGSAGATATPDCGAPASAGAVTTFSIGAPAASAVAAAAGGLGASVGTSNPFGAVVAKTSAEFGGGTANAIASLRSQQAEPSIPAITPAATEVRVQGTLSRVQADGLCCLAWNAAAKKVPLSINLEGVQAGPETLAVACWALCPSVTSLSFASTRLSANGANTVALERLCGLLQSGHAANGALTSINLRGNKLGGWGWGAIFAAICGNKDSKIMSMDASCENIGSAGVKLIAEALRTSVTGGLTALDLSSNDLMDEGVSAVCEAIQSNKETKLSSLNMRANSIGPVGAKSVAAMVAVTGGLTALNLSFNSLKDEGVNAVCEAIKSNKETKLASLNFEDNGIGPVGAKSVAAMVAVTGALTVTNLLGNKLDEKSAKMLAEVAKQKGISLCGIRRDQTTADFRNQGLKPPDAILLASDLSQAVVTGALTVTNLLGNQLDAESAKMLAEVAKQKGISLCGIQRDQTTADFSNQNLKPPDAILLASDLLQADVTGALTKLSLASNDLKEEGTKAICEALKQNKTLKELDLSGYGNIGRGAAGAKHVADMLGVNGGLTKMSSEWLKRTPSCAPPDYPTTNMELCDPVGKQFKRKHPDKHEERVVCRLDTVSTLQHQDLILCEAVLEFDENEFEAHEFEACEPLASASSIHSPLARRRAGQRWSALVTAPSSRIARIMRPVLDEACWAAFVAHANAHYRATFLAAFNGPLLRCVGRVGGAPCPRDAAVDLAAPDAANCLAHLHLDHEQDLQITCDMWKAALPPSPAAWDDGINGPLLCHLLFGVRNDPRHGAAMVRFRPPAEHATLYRRLRDVAA</sequence>
<dbReference type="PANTHER" id="PTHR24113">
    <property type="entry name" value="RAN GTPASE-ACTIVATING PROTEIN 1"/>
    <property type="match status" value="1"/>
</dbReference>
<dbReference type="Proteomes" id="UP000037460">
    <property type="component" value="Unassembled WGS sequence"/>
</dbReference>
<keyword evidence="2" id="KW-0433">Leucine-rich repeat</keyword>
<evidence type="ECO:0000313" key="5">
    <source>
        <dbReference type="EMBL" id="KOO34922.1"/>
    </source>
</evidence>
<comment type="caution">
    <text evidence="5">The sequence shown here is derived from an EMBL/GenBank/DDBJ whole genome shotgun (WGS) entry which is preliminary data.</text>
</comment>
<evidence type="ECO:0000256" key="2">
    <source>
        <dbReference type="ARBA" id="ARBA00022614"/>
    </source>
</evidence>
<dbReference type="GO" id="GO:0005096">
    <property type="term" value="F:GTPase activator activity"/>
    <property type="evidence" value="ECO:0007669"/>
    <property type="project" value="UniProtKB-KW"/>
</dbReference>
<keyword evidence="6" id="KW-1185">Reference proteome</keyword>
<keyword evidence="3" id="KW-0677">Repeat</keyword>
<evidence type="ECO:0000313" key="6">
    <source>
        <dbReference type="Proteomes" id="UP000037460"/>
    </source>
</evidence>
<protein>
    <submittedName>
        <fullName evidence="5">Protein nlrc3</fullName>
    </submittedName>
</protein>
<name>A0A0M0K8J9_9EUKA</name>
<dbReference type="Pfam" id="PF13516">
    <property type="entry name" value="LRR_6"/>
    <property type="match status" value="3"/>
</dbReference>
<feature type="region of interest" description="Disordered" evidence="4">
    <location>
        <begin position="1"/>
        <end position="78"/>
    </location>
</feature>
<dbReference type="AlphaFoldDB" id="A0A0M0K8J9"/>
<feature type="compositionally biased region" description="Acidic residues" evidence="4">
    <location>
        <begin position="47"/>
        <end position="59"/>
    </location>
</feature>
<gene>
    <name evidence="5" type="ORF">Ctob_013912</name>
</gene>
<dbReference type="GO" id="GO:0048471">
    <property type="term" value="C:perinuclear region of cytoplasm"/>
    <property type="evidence" value="ECO:0007669"/>
    <property type="project" value="TreeGrafter"/>
</dbReference>
<dbReference type="GO" id="GO:0005634">
    <property type="term" value="C:nucleus"/>
    <property type="evidence" value="ECO:0007669"/>
    <property type="project" value="TreeGrafter"/>
</dbReference>
<keyword evidence="1" id="KW-0343">GTPase activation</keyword>
<dbReference type="Gene3D" id="3.80.10.10">
    <property type="entry name" value="Ribonuclease Inhibitor"/>
    <property type="match status" value="2"/>
</dbReference>
<dbReference type="GO" id="GO:0005829">
    <property type="term" value="C:cytosol"/>
    <property type="evidence" value="ECO:0007669"/>
    <property type="project" value="TreeGrafter"/>
</dbReference>
<dbReference type="InterPro" id="IPR027038">
    <property type="entry name" value="RanGap"/>
</dbReference>
<dbReference type="InterPro" id="IPR032675">
    <property type="entry name" value="LRR_dom_sf"/>
</dbReference>
<dbReference type="SUPFAM" id="SSF52047">
    <property type="entry name" value="RNI-like"/>
    <property type="match status" value="2"/>
</dbReference>
<dbReference type="SMART" id="SM00368">
    <property type="entry name" value="LRR_RI"/>
    <property type="match status" value="8"/>
</dbReference>
<dbReference type="GO" id="GO:0006913">
    <property type="term" value="P:nucleocytoplasmic transport"/>
    <property type="evidence" value="ECO:0007669"/>
    <property type="project" value="TreeGrafter"/>
</dbReference>